<dbReference type="EnsemblPlants" id="Kaladp0067s0160.1.v1.1">
    <property type="protein sequence ID" value="Kaladp0067s0160.1.v1.1"/>
    <property type="gene ID" value="Kaladp0067s0160.v1.1"/>
</dbReference>
<organism evidence="2 3">
    <name type="scientific">Kalanchoe fedtschenkoi</name>
    <name type="common">Lavender scallops</name>
    <name type="synonym">South American air plant</name>
    <dbReference type="NCBI Taxonomy" id="63787"/>
    <lineage>
        <taxon>Eukaryota</taxon>
        <taxon>Viridiplantae</taxon>
        <taxon>Streptophyta</taxon>
        <taxon>Embryophyta</taxon>
        <taxon>Tracheophyta</taxon>
        <taxon>Spermatophyta</taxon>
        <taxon>Magnoliopsida</taxon>
        <taxon>eudicotyledons</taxon>
        <taxon>Gunneridae</taxon>
        <taxon>Pentapetalae</taxon>
        <taxon>Saxifragales</taxon>
        <taxon>Crassulaceae</taxon>
        <taxon>Kalanchoe</taxon>
    </lineage>
</organism>
<protein>
    <recommendedName>
        <fullName evidence="4">F-box domain-containing protein</fullName>
    </recommendedName>
</protein>
<feature type="region of interest" description="Disordered" evidence="1">
    <location>
        <begin position="243"/>
        <end position="276"/>
    </location>
</feature>
<evidence type="ECO:0000313" key="3">
    <source>
        <dbReference type="Proteomes" id="UP000594263"/>
    </source>
</evidence>
<dbReference type="InterPro" id="IPR036047">
    <property type="entry name" value="F-box-like_dom_sf"/>
</dbReference>
<dbReference type="InterPro" id="IPR045286">
    <property type="entry name" value="FBS1-like"/>
</dbReference>
<name>A0A7N0UHL6_KALFE</name>
<sequence>MGKASKSLTVRKPGRKNKRANTKRLVPAAADANAPAPNSCTDLGKKRVAVLEFKDNEDQVLVEIRVNDELPALCSPVRLSNAPSLLNDLNKTPKTPCSKASFHSSTSGHANNLMRTPKTPCTTLGRLSSSPSVLANLMRTPNTPCAISRFQNFPSACSNLSNTPKTPCFQEIPRESRLESLPVDVLVKVLCHLHHDQLRPAFHVSKRIREAVLLARQFHFNFTTPDRTRQALLNSTTPQPWEHWPFVQGSRPDRNKSRMLKSCPKTPKAPRHIFRPPPQFDSADIRHIADALFQESAFPSTCASSSSLSRSGSKSQLASNRVLFYSDELNRCNSLL</sequence>
<evidence type="ECO:0008006" key="4">
    <source>
        <dbReference type="Google" id="ProtNLM"/>
    </source>
</evidence>
<evidence type="ECO:0000256" key="1">
    <source>
        <dbReference type="SAM" id="MobiDB-lite"/>
    </source>
</evidence>
<dbReference type="PANTHER" id="PTHR34049:SF2">
    <property type="entry name" value="F-BOX DOMAIN CONTAINING PROTEIN, EXPRESSED"/>
    <property type="match status" value="1"/>
</dbReference>
<accession>A0A7N0UHL6</accession>
<reference evidence="2" key="1">
    <citation type="submission" date="2021-01" db="UniProtKB">
        <authorList>
            <consortium name="EnsemblPlants"/>
        </authorList>
    </citation>
    <scope>IDENTIFICATION</scope>
</reference>
<evidence type="ECO:0000313" key="2">
    <source>
        <dbReference type="EnsemblPlants" id="Kaladp0067s0160.1.v1.1"/>
    </source>
</evidence>
<feature type="region of interest" description="Disordered" evidence="1">
    <location>
        <begin position="95"/>
        <end position="114"/>
    </location>
</feature>
<keyword evidence="3" id="KW-1185">Reference proteome</keyword>
<dbReference type="PANTHER" id="PTHR34049">
    <property type="entry name" value="F-BOX PROTEIN SKIP27"/>
    <property type="match status" value="1"/>
</dbReference>
<dbReference type="SUPFAM" id="SSF81383">
    <property type="entry name" value="F-box domain"/>
    <property type="match status" value="1"/>
</dbReference>
<feature type="compositionally biased region" description="Low complexity" evidence="1">
    <location>
        <begin position="27"/>
        <end position="37"/>
    </location>
</feature>
<feature type="compositionally biased region" description="Polar residues" evidence="1">
    <location>
        <begin position="101"/>
        <end position="114"/>
    </location>
</feature>
<dbReference type="Proteomes" id="UP000594263">
    <property type="component" value="Unplaced"/>
</dbReference>
<feature type="compositionally biased region" description="Basic residues" evidence="1">
    <location>
        <begin position="12"/>
        <end position="22"/>
    </location>
</feature>
<proteinExistence type="predicted"/>
<feature type="region of interest" description="Disordered" evidence="1">
    <location>
        <begin position="1"/>
        <end position="37"/>
    </location>
</feature>
<dbReference type="AlphaFoldDB" id="A0A7N0UHL6"/>
<dbReference type="Gramene" id="Kaladp0067s0160.1.v1.1">
    <property type="protein sequence ID" value="Kaladp0067s0160.1.v1.1"/>
    <property type="gene ID" value="Kaladp0067s0160.v1.1"/>
</dbReference>